<organism evidence="1 2">
    <name type="scientific">Cuscuta epithymum</name>
    <dbReference type="NCBI Taxonomy" id="186058"/>
    <lineage>
        <taxon>Eukaryota</taxon>
        <taxon>Viridiplantae</taxon>
        <taxon>Streptophyta</taxon>
        <taxon>Embryophyta</taxon>
        <taxon>Tracheophyta</taxon>
        <taxon>Spermatophyta</taxon>
        <taxon>Magnoliopsida</taxon>
        <taxon>eudicotyledons</taxon>
        <taxon>Gunneridae</taxon>
        <taxon>Pentapetalae</taxon>
        <taxon>asterids</taxon>
        <taxon>lamiids</taxon>
        <taxon>Solanales</taxon>
        <taxon>Convolvulaceae</taxon>
        <taxon>Cuscuteae</taxon>
        <taxon>Cuscuta</taxon>
        <taxon>Cuscuta subgen. Cuscuta</taxon>
    </lineage>
</organism>
<gene>
    <name evidence="1" type="ORF">CEPIT_LOCUS4745</name>
</gene>
<dbReference type="Proteomes" id="UP001152523">
    <property type="component" value="Unassembled WGS sequence"/>
</dbReference>
<keyword evidence="2" id="KW-1185">Reference proteome</keyword>
<protein>
    <recommendedName>
        <fullName evidence="3">CCHC-type domain-containing protein</fullName>
    </recommendedName>
</protein>
<reference evidence="1" key="1">
    <citation type="submission" date="2022-07" db="EMBL/GenBank/DDBJ databases">
        <authorList>
            <person name="Macas J."/>
            <person name="Novak P."/>
            <person name="Neumann P."/>
        </authorList>
    </citation>
    <scope>NUCLEOTIDE SEQUENCE</scope>
</reference>
<comment type="caution">
    <text evidence="1">The sequence shown here is derived from an EMBL/GenBank/DDBJ whole genome shotgun (WGS) entry which is preliminary data.</text>
</comment>
<accession>A0AAV0CG04</accession>
<dbReference type="EMBL" id="CAMAPF010000024">
    <property type="protein sequence ID" value="CAH9073789.1"/>
    <property type="molecule type" value="Genomic_DNA"/>
</dbReference>
<evidence type="ECO:0008006" key="3">
    <source>
        <dbReference type="Google" id="ProtNLM"/>
    </source>
</evidence>
<sequence length="155" mass="18333">MRLEPFYFSNVILQVLMMNISNNLKKISLWCEHTCSSHPDCGILIEKLPESWRDYRRDLKHDLGLMSFNDVITHIIIEDTNRKENAKCQAKEYTSNANLVETENKRRYGNNHFNNKPNYNKYRTTTHFKRKPDCYVCGKLGQRASECRKRASVKN</sequence>
<dbReference type="AlphaFoldDB" id="A0AAV0CG04"/>
<evidence type="ECO:0000313" key="1">
    <source>
        <dbReference type="EMBL" id="CAH9073789.1"/>
    </source>
</evidence>
<proteinExistence type="predicted"/>
<evidence type="ECO:0000313" key="2">
    <source>
        <dbReference type="Proteomes" id="UP001152523"/>
    </source>
</evidence>
<name>A0AAV0CG04_9ASTE</name>